<gene>
    <name evidence="2" type="ORF">GCM10022402_13030</name>
</gene>
<dbReference type="EMBL" id="BAABDD010000004">
    <property type="protein sequence ID" value="GAA3734082.1"/>
    <property type="molecule type" value="Genomic_DNA"/>
</dbReference>
<proteinExistence type="predicted"/>
<comment type="caution">
    <text evidence="2">The sequence shown here is derived from an EMBL/GenBank/DDBJ whole genome shotgun (WGS) entry which is preliminary data.</text>
</comment>
<dbReference type="SUPFAM" id="SSF89796">
    <property type="entry name" value="CoA-transferase family III (CaiB/BaiF)"/>
    <property type="match status" value="1"/>
</dbReference>
<accession>A0ABP7FBJ5</accession>
<dbReference type="Gene3D" id="3.30.1540.10">
    <property type="entry name" value="formyl-coa transferase, domain 3"/>
    <property type="match status" value="1"/>
</dbReference>
<dbReference type="InterPro" id="IPR003673">
    <property type="entry name" value="CoA-Trfase_fam_III"/>
</dbReference>
<organism evidence="2 3">
    <name type="scientific">Salinactinospora qingdaonensis</name>
    <dbReference type="NCBI Taxonomy" id="702744"/>
    <lineage>
        <taxon>Bacteria</taxon>
        <taxon>Bacillati</taxon>
        <taxon>Actinomycetota</taxon>
        <taxon>Actinomycetes</taxon>
        <taxon>Streptosporangiales</taxon>
        <taxon>Nocardiopsidaceae</taxon>
        <taxon>Salinactinospora</taxon>
    </lineage>
</organism>
<dbReference type="PANTHER" id="PTHR48207">
    <property type="entry name" value="SUCCINATE--HYDROXYMETHYLGLUTARATE COA-TRANSFERASE"/>
    <property type="match status" value="1"/>
</dbReference>
<protein>
    <submittedName>
        <fullName evidence="2">CoA transferase</fullName>
    </submittedName>
</protein>
<dbReference type="PANTHER" id="PTHR48207:SF3">
    <property type="entry name" value="SUCCINATE--HYDROXYMETHYLGLUTARATE COA-TRANSFERASE"/>
    <property type="match status" value="1"/>
</dbReference>
<sequence length="416" mass="45363">MSAVDDDGDERRSEFFREARSDLRGPLSGVRVLDVTTVWSGPMATCVLADLGADVIRVEMPGNRADRLPPNIPGTGRSWFHETVNRNKRSIGLDLRAPESREVFLELLATADVMVENFRPGTLERWNLGYQQCRQVRPDLVLVSVSGWGQWGSEYRRGGYDPVVQAASGWMSLNGDPEGDPVRSPTFLADDVAGLHAAIGALAALRHRDQTGEGQHVDAAMMDALLFQSSGLLTLAATGVPLRRLGNRTEFLAPTGHYTCADGGVYLVIAQDRQWRTLIRLMGRPELAEAPGFATNRERLDNREEIDALVAEWCLKHDVADVVAQLGEAGLIVSPVRSFAEVAADPSVHERGMLQETELSNGTRAPLTGPAVKFSRTPTAVRSGAPDAGQHTEELLDEIGVDTQRRKILRSSGILS</sequence>
<name>A0ABP7FBJ5_9ACTN</name>
<keyword evidence="1 2" id="KW-0808">Transferase</keyword>
<dbReference type="Pfam" id="PF02515">
    <property type="entry name" value="CoA_transf_3"/>
    <property type="match status" value="1"/>
</dbReference>
<dbReference type="GO" id="GO:0016740">
    <property type="term" value="F:transferase activity"/>
    <property type="evidence" value="ECO:0007669"/>
    <property type="project" value="UniProtKB-KW"/>
</dbReference>
<evidence type="ECO:0000313" key="3">
    <source>
        <dbReference type="Proteomes" id="UP001500908"/>
    </source>
</evidence>
<reference evidence="3" key="1">
    <citation type="journal article" date="2019" name="Int. J. Syst. Evol. Microbiol.">
        <title>The Global Catalogue of Microorganisms (GCM) 10K type strain sequencing project: providing services to taxonomists for standard genome sequencing and annotation.</title>
        <authorList>
            <consortium name="The Broad Institute Genomics Platform"/>
            <consortium name="The Broad Institute Genome Sequencing Center for Infectious Disease"/>
            <person name="Wu L."/>
            <person name="Ma J."/>
        </authorList>
    </citation>
    <scope>NUCLEOTIDE SEQUENCE [LARGE SCALE GENOMIC DNA]</scope>
    <source>
        <strain evidence="3">JCM 17137</strain>
    </source>
</reference>
<dbReference type="RefSeq" id="WP_344968362.1">
    <property type="nucleotide sequence ID" value="NZ_BAABDD010000004.1"/>
</dbReference>
<dbReference type="InterPro" id="IPR044855">
    <property type="entry name" value="CoA-Trfase_III_dom3_sf"/>
</dbReference>
<dbReference type="InterPro" id="IPR023606">
    <property type="entry name" value="CoA-Trfase_III_dom_1_sf"/>
</dbReference>
<dbReference type="Gene3D" id="3.40.50.10540">
    <property type="entry name" value="Crotonobetainyl-coa:carnitine coa-transferase, domain 1"/>
    <property type="match status" value="1"/>
</dbReference>
<dbReference type="InterPro" id="IPR050483">
    <property type="entry name" value="CoA-transferase_III_domain"/>
</dbReference>
<keyword evidence="3" id="KW-1185">Reference proteome</keyword>
<evidence type="ECO:0000256" key="1">
    <source>
        <dbReference type="ARBA" id="ARBA00022679"/>
    </source>
</evidence>
<evidence type="ECO:0000313" key="2">
    <source>
        <dbReference type="EMBL" id="GAA3734082.1"/>
    </source>
</evidence>
<dbReference type="Proteomes" id="UP001500908">
    <property type="component" value="Unassembled WGS sequence"/>
</dbReference>